<dbReference type="PANTHER" id="PTHR34215:SF1">
    <property type="entry name" value="YLXR DOMAIN-CONTAINING PROTEIN"/>
    <property type="match status" value="1"/>
</dbReference>
<dbReference type="EMBL" id="UOEO01000182">
    <property type="protein sequence ID" value="VAW21731.1"/>
    <property type="molecule type" value="Genomic_DNA"/>
</dbReference>
<evidence type="ECO:0000313" key="2">
    <source>
        <dbReference type="EMBL" id="VAW21731.1"/>
    </source>
</evidence>
<dbReference type="PANTHER" id="PTHR34215">
    <property type="entry name" value="BLL0784 PROTEIN"/>
    <property type="match status" value="1"/>
</dbReference>
<accession>A0A3B0TSY1</accession>
<dbReference type="Gene3D" id="3.30.1230.10">
    <property type="entry name" value="YlxR-like"/>
    <property type="match status" value="1"/>
</dbReference>
<dbReference type="InterPro" id="IPR035931">
    <property type="entry name" value="YlxR-like_sf"/>
</dbReference>
<dbReference type="InterPro" id="IPR007393">
    <property type="entry name" value="YlxR_dom"/>
</dbReference>
<proteinExistence type="predicted"/>
<feature type="domain" description="YlxR" evidence="1">
    <location>
        <begin position="9"/>
        <end position="80"/>
    </location>
</feature>
<sequence>MSKATTHSRQCALTRTVMPVADLIRFVTDPDGNLVPDIDARAPGRGVWISATRAAVAEAVRKNIFARSLKQKVQVPTELAQVTQTRLEQRLSGALGLARKAGQLQTGATRVKSQIAAKTIIALFTATDAAPDGRRKMVGLFKASGLKGQVPHFDILTAPQLGLALGQQNVIHAALTIGAAANSALKRAQRLARYIAQPDERDDKIND</sequence>
<dbReference type="GO" id="GO:0005840">
    <property type="term" value="C:ribosome"/>
    <property type="evidence" value="ECO:0007669"/>
    <property type="project" value="UniProtKB-KW"/>
</dbReference>
<dbReference type="AlphaFoldDB" id="A0A3B0TSY1"/>
<protein>
    <submittedName>
        <fullName evidence="2">COG2740: Predicted nucleic-acid-binding protein implicated in transcription termination / ribosomal protein L7Ae family protein</fullName>
    </submittedName>
</protein>
<name>A0A3B0TSY1_9ZZZZ</name>
<dbReference type="Pfam" id="PF04296">
    <property type="entry name" value="YlxR"/>
    <property type="match status" value="1"/>
</dbReference>
<evidence type="ECO:0000259" key="1">
    <source>
        <dbReference type="Pfam" id="PF04296"/>
    </source>
</evidence>
<dbReference type="NCBIfam" id="NF006622">
    <property type="entry name" value="PRK09190.1"/>
    <property type="match status" value="1"/>
</dbReference>
<dbReference type="Gene3D" id="3.30.1330.30">
    <property type="match status" value="1"/>
</dbReference>
<dbReference type="SUPFAM" id="SSF64376">
    <property type="entry name" value="YlxR-like"/>
    <property type="match status" value="1"/>
</dbReference>
<reference evidence="2" key="1">
    <citation type="submission" date="2018-06" db="EMBL/GenBank/DDBJ databases">
        <authorList>
            <person name="Zhirakovskaya E."/>
        </authorList>
    </citation>
    <scope>NUCLEOTIDE SEQUENCE</scope>
</reference>
<dbReference type="SUPFAM" id="SSF55315">
    <property type="entry name" value="L30e-like"/>
    <property type="match status" value="1"/>
</dbReference>
<dbReference type="InterPro" id="IPR037465">
    <property type="entry name" value="YlxR"/>
</dbReference>
<keyword evidence="2" id="KW-0689">Ribosomal protein</keyword>
<keyword evidence="2" id="KW-0687">Ribonucleoprotein</keyword>
<dbReference type="CDD" id="cd00279">
    <property type="entry name" value="YlxR"/>
    <property type="match status" value="1"/>
</dbReference>
<dbReference type="InterPro" id="IPR029064">
    <property type="entry name" value="Ribosomal_eL30-like_sf"/>
</dbReference>
<gene>
    <name evidence="2" type="ORF">MNBD_ALPHA12-332</name>
</gene>
<organism evidence="2">
    <name type="scientific">hydrothermal vent metagenome</name>
    <dbReference type="NCBI Taxonomy" id="652676"/>
    <lineage>
        <taxon>unclassified sequences</taxon>
        <taxon>metagenomes</taxon>
        <taxon>ecological metagenomes</taxon>
    </lineage>
</organism>